<dbReference type="OrthoDB" id="6105938at2759"/>
<dbReference type="Proteomes" id="UP000305067">
    <property type="component" value="Unassembled WGS sequence"/>
</dbReference>
<proteinExistence type="predicted"/>
<dbReference type="AlphaFoldDB" id="A0A5C3Q6A9"/>
<keyword evidence="2" id="KW-1185">Reference proteome</keyword>
<organism evidence="1 2">
    <name type="scientific">Pterulicium gracile</name>
    <dbReference type="NCBI Taxonomy" id="1884261"/>
    <lineage>
        <taxon>Eukaryota</taxon>
        <taxon>Fungi</taxon>
        <taxon>Dikarya</taxon>
        <taxon>Basidiomycota</taxon>
        <taxon>Agaricomycotina</taxon>
        <taxon>Agaricomycetes</taxon>
        <taxon>Agaricomycetidae</taxon>
        <taxon>Agaricales</taxon>
        <taxon>Pleurotineae</taxon>
        <taxon>Pterulaceae</taxon>
        <taxon>Pterulicium</taxon>
    </lineage>
</organism>
<dbReference type="PANTHER" id="PTHR38846:SF1">
    <property type="entry name" value="C3H1-TYPE DOMAIN-CONTAINING PROTEIN"/>
    <property type="match status" value="1"/>
</dbReference>
<accession>A0A5C3Q6A9</accession>
<evidence type="ECO:0000313" key="1">
    <source>
        <dbReference type="EMBL" id="TFK97066.1"/>
    </source>
</evidence>
<name>A0A5C3Q6A9_9AGAR</name>
<dbReference type="STRING" id="1884261.A0A5C3Q6A9"/>
<gene>
    <name evidence="1" type="ORF">BDV98DRAFT_274334</name>
</gene>
<protein>
    <submittedName>
        <fullName evidence="1">Uncharacterized protein</fullName>
    </submittedName>
</protein>
<dbReference type="PANTHER" id="PTHR38846">
    <property type="entry name" value="C3H1-TYPE DOMAIN-CONTAINING PROTEIN"/>
    <property type="match status" value="1"/>
</dbReference>
<reference evidence="1 2" key="1">
    <citation type="journal article" date="2019" name="Nat. Ecol. Evol.">
        <title>Megaphylogeny resolves global patterns of mushroom evolution.</title>
        <authorList>
            <person name="Varga T."/>
            <person name="Krizsan K."/>
            <person name="Foldi C."/>
            <person name="Dima B."/>
            <person name="Sanchez-Garcia M."/>
            <person name="Sanchez-Ramirez S."/>
            <person name="Szollosi G.J."/>
            <person name="Szarkandi J.G."/>
            <person name="Papp V."/>
            <person name="Albert L."/>
            <person name="Andreopoulos W."/>
            <person name="Angelini C."/>
            <person name="Antonin V."/>
            <person name="Barry K.W."/>
            <person name="Bougher N.L."/>
            <person name="Buchanan P."/>
            <person name="Buyck B."/>
            <person name="Bense V."/>
            <person name="Catcheside P."/>
            <person name="Chovatia M."/>
            <person name="Cooper J."/>
            <person name="Damon W."/>
            <person name="Desjardin D."/>
            <person name="Finy P."/>
            <person name="Geml J."/>
            <person name="Haridas S."/>
            <person name="Hughes K."/>
            <person name="Justo A."/>
            <person name="Karasinski D."/>
            <person name="Kautmanova I."/>
            <person name="Kiss B."/>
            <person name="Kocsube S."/>
            <person name="Kotiranta H."/>
            <person name="LaButti K.M."/>
            <person name="Lechner B.E."/>
            <person name="Liimatainen K."/>
            <person name="Lipzen A."/>
            <person name="Lukacs Z."/>
            <person name="Mihaltcheva S."/>
            <person name="Morgado L.N."/>
            <person name="Niskanen T."/>
            <person name="Noordeloos M.E."/>
            <person name="Ohm R.A."/>
            <person name="Ortiz-Santana B."/>
            <person name="Ovrebo C."/>
            <person name="Racz N."/>
            <person name="Riley R."/>
            <person name="Savchenko A."/>
            <person name="Shiryaev A."/>
            <person name="Soop K."/>
            <person name="Spirin V."/>
            <person name="Szebenyi C."/>
            <person name="Tomsovsky M."/>
            <person name="Tulloss R.E."/>
            <person name="Uehling J."/>
            <person name="Grigoriev I.V."/>
            <person name="Vagvolgyi C."/>
            <person name="Papp T."/>
            <person name="Martin F.M."/>
            <person name="Miettinen O."/>
            <person name="Hibbett D.S."/>
            <person name="Nagy L.G."/>
        </authorList>
    </citation>
    <scope>NUCLEOTIDE SEQUENCE [LARGE SCALE GENOMIC DNA]</scope>
    <source>
        <strain evidence="1 2">CBS 309.79</strain>
    </source>
</reference>
<dbReference type="EMBL" id="ML178851">
    <property type="protein sequence ID" value="TFK97066.1"/>
    <property type="molecule type" value="Genomic_DNA"/>
</dbReference>
<evidence type="ECO:0000313" key="2">
    <source>
        <dbReference type="Proteomes" id="UP000305067"/>
    </source>
</evidence>
<sequence>MLSDNSSYFESFADFHPAPHAPLQQEFARLAELRGWQVGSKAYRKQYKRCMFVEFVSHYGSSTEKLEGWQALCREVRMKVVPDTITQCRKALKRVHVNIVDLVDARRTGIQVPRFPSRDALRDYSVEQDKIFPLTRAKENGFLAALLITIYGKNS</sequence>